<name>A0A835UC38_VANPL</name>
<evidence type="ECO:0000256" key="3">
    <source>
        <dbReference type="ARBA" id="ARBA00023274"/>
    </source>
</evidence>
<dbReference type="AlphaFoldDB" id="A0A835UC38"/>
<dbReference type="Pfam" id="PF01632">
    <property type="entry name" value="Ribosomal_L35p"/>
    <property type="match status" value="1"/>
</dbReference>
<dbReference type="PRINTS" id="PR00064">
    <property type="entry name" value="RIBOSOMALL35"/>
</dbReference>
<evidence type="ECO:0000256" key="1">
    <source>
        <dbReference type="ARBA" id="ARBA00006598"/>
    </source>
</evidence>
<dbReference type="InterPro" id="IPR021137">
    <property type="entry name" value="Ribosomal_bL35-like"/>
</dbReference>
<dbReference type="EMBL" id="JADCNM010000014">
    <property type="protein sequence ID" value="KAG0453911.1"/>
    <property type="molecule type" value="Genomic_DNA"/>
</dbReference>
<dbReference type="PANTHER" id="PTHR36400">
    <property type="entry name" value="RIBOSOMAL PROTEIN L35"/>
    <property type="match status" value="1"/>
</dbReference>
<dbReference type="GO" id="GO:0005840">
    <property type="term" value="C:ribosome"/>
    <property type="evidence" value="ECO:0007669"/>
    <property type="project" value="UniProtKB-KW"/>
</dbReference>
<dbReference type="GO" id="GO:0003735">
    <property type="term" value="F:structural constituent of ribosome"/>
    <property type="evidence" value="ECO:0007669"/>
    <property type="project" value="InterPro"/>
</dbReference>
<gene>
    <name evidence="5" type="ORF">HPP92_025215</name>
</gene>
<dbReference type="GO" id="GO:1990904">
    <property type="term" value="C:ribonucleoprotein complex"/>
    <property type="evidence" value="ECO:0007669"/>
    <property type="project" value="UniProtKB-KW"/>
</dbReference>
<dbReference type="GO" id="GO:0006412">
    <property type="term" value="P:translation"/>
    <property type="evidence" value="ECO:0007669"/>
    <property type="project" value="InterPro"/>
</dbReference>
<evidence type="ECO:0000256" key="2">
    <source>
        <dbReference type="ARBA" id="ARBA00022980"/>
    </source>
</evidence>
<dbReference type="SUPFAM" id="SSF143034">
    <property type="entry name" value="L35p-like"/>
    <property type="match status" value="1"/>
</dbReference>
<proteinExistence type="inferred from homology"/>
<dbReference type="InterPro" id="IPR001706">
    <property type="entry name" value="Ribosomal_bL35"/>
</dbReference>
<evidence type="ECO:0000313" key="6">
    <source>
        <dbReference type="Proteomes" id="UP000639772"/>
    </source>
</evidence>
<keyword evidence="2 4" id="KW-0689">Ribosomal protein</keyword>
<evidence type="ECO:0000313" key="5">
    <source>
        <dbReference type="EMBL" id="KAG0453911.1"/>
    </source>
</evidence>
<accession>A0A835UC38</accession>
<sequence length="166" mass="19437">MQRWFAKLGRHILSSYPRSLPPFSSNPLPGQSMFFIRSIKSSFFLCPTIYQSRISSQPFSLFFPVEVLNSRHFASESKKDKKKKKMKLSRAPRTPVISKVKKYRLKAYSSFKYRFRTLSDGQIRRGRAGKNHNAHLKSKKSKRRLRKLELVYPAYAKVMKKLNFAG</sequence>
<dbReference type="Gene3D" id="4.10.410.60">
    <property type="match status" value="1"/>
</dbReference>
<comment type="caution">
    <text evidence="5">The sequence shown here is derived from an EMBL/GenBank/DDBJ whole genome shotgun (WGS) entry which is preliminary data.</text>
</comment>
<comment type="similarity">
    <text evidence="1 4">Belongs to the bacterial ribosomal protein bL35 family.</text>
</comment>
<dbReference type="Proteomes" id="UP000639772">
    <property type="component" value="Unassembled WGS sequence"/>
</dbReference>
<dbReference type="InterPro" id="IPR037229">
    <property type="entry name" value="Ribosomal_bL35_sf"/>
</dbReference>
<dbReference type="OrthoDB" id="512750at2759"/>
<protein>
    <recommendedName>
        <fullName evidence="4">50S ribosomal protein L35</fullName>
    </recommendedName>
</protein>
<organism evidence="5 6">
    <name type="scientific">Vanilla planifolia</name>
    <name type="common">Vanilla</name>
    <dbReference type="NCBI Taxonomy" id="51239"/>
    <lineage>
        <taxon>Eukaryota</taxon>
        <taxon>Viridiplantae</taxon>
        <taxon>Streptophyta</taxon>
        <taxon>Embryophyta</taxon>
        <taxon>Tracheophyta</taxon>
        <taxon>Spermatophyta</taxon>
        <taxon>Magnoliopsida</taxon>
        <taxon>Liliopsida</taxon>
        <taxon>Asparagales</taxon>
        <taxon>Orchidaceae</taxon>
        <taxon>Vanilloideae</taxon>
        <taxon>Vanilleae</taxon>
        <taxon>Vanilla</taxon>
    </lineage>
</organism>
<dbReference type="PANTHER" id="PTHR36400:SF1">
    <property type="entry name" value="RIBOSOMAL PROTEIN L35"/>
    <property type="match status" value="1"/>
</dbReference>
<reference evidence="5 6" key="1">
    <citation type="journal article" date="2020" name="Nat. Food">
        <title>A phased Vanilla planifolia genome enables genetic improvement of flavour and production.</title>
        <authorList>
            <person name="Hasing T."/>
            <person name="Tang H."/>
            <person name="Brym M."/>
            <person name="Khazi F."/>
            <person name="Huang T."/>
            <person name="Chambers A.H."/>
        </authorList>
    </citation>
    <scope>NUCLEOTIDE SEQUENCE [LARGE SCALE GENOMIC DNA]</scope>
    <source>
        <tissue evidence="5">Leaf</tissue>
    </source>
</reference>
<evidence type="ECO:0000256" key="4">
    <source>
        <dbReference type="RuleBase" id="RU000568"/>
    </source>
</evidence>
<keyword evidence="3 4" id="KW-0687">Ribonucleoprotein</keyword>